<evidence type="ECO:0000313" key="4">
    <source>
        <dbReference type="Proteomes" id="UP000621500"/>
    </source>
</evidence>
<organism evidence="3 4">
    <name type="scientific">Plantactinospora mayteni</name>
    <dbReference type="NCBI Taxonomy" id="566021"/>
    <lineage>
        <taxon>Bacteria</taxon>
        <taxon>Bacillati</taxon>
        <taxon>Actinomycetota</taxon>
        <taxon>Actinomycetes</taxon>
        <taxon>Micromonosporales</taxon>
        <taxon>Micromonosporaceae</taxon>
        <taxon>Plantactinospora</taxon>
    </lineage>
</organism>
<protein>
    <submittedName>
        <fullName evidence="3">Uncharacterized protein</fullName>
    </submittedName>
</protein>
<dbReference type="RefSeq" id="WP_203857438.1">
    <property type="nucleotide sequence ID" value="NZ_BAAAZQ010000008.1"/>
</dbReference>
<evidence type="ECO:0000313" key="3">
    <source>
        <dbReference type="EMBL" id="GIG95880.1"/>
    </source>
</evidence>
<comment type="caution">
    <text evidence="3">The sequence shown here is derived from an EMBL/GenBank/DDBJ whole genome shotgun (WGS) entry which is preliminary data.</text>
</comment>
<proteinExistence type="predicted"/>
<evidence type="ECO:0000256" key="1">
    <source>
        <dbReference type="SAM" id="MobiDB-lite"/>
    </source>
</evidence>
<gene>
    <name evidence="3" type="ORF">Pma05_24530</name>
</gene>
<feature type="compositionally biased region" description="Basic and acidic residues" evidence="1">
    <location>
        <begin position="61"/>
        <end position="78"/>
    </location>
</feature>
<dbReference type="Proteomes" id="UP000621500">
    <property type="component" value="Unassembled WGS sequence"/>
</dbReference>
<keyword evidence="2" id="KW-0472">Membrane</keyword>
<sequence length="126" mass="13358">MDPSFGLVDRLTGLPPGWFYLAAGALLAAELGVLAGRWLHRRLRSSPSGYAGSAPPTGPDRASRGGPDLRRDAPEPRPRVSALHRRLRSARFSPLRQPPRPAGPVGRRRAPAGRDAPGRSAAGDGD</sequence>
<reference evidence="3 4" key="1">
    <citation type="submission" date="2021-01" db="EMBL/GenBank/DDBJ databases">
        <title>Whole genome shotgun sequence of Plantactinospora mayteni NBRC 109088.</title>
        <authorList>
            <person name="Komaki H."/>
            <person name="Tamura T."/>
        </authorList>
    </citation>
    <scope>NUCLEOTIDE SEQUENCE [LARGE SCALE GENOMIC DNA]</scope>
    <source>
        <strain evidence="3 4">NBRC 109088</strain>
    </source>
</reference>
<dbReference type="EMBL" id="BONX01000012">
    <property type="protein sequence ID" value="GIG95880.1"/>
    <property type="molecule type" value="Genomic_DNA"/>
</dbReference>
<evidence type="ECO:0000256" key="2">
    <source>
        <dbReference type="SAM" id="Phobius"/>
    </source>
</evidence>
<keyword evidence="2" id="KW-1133">Transmembrane helix</keyword>
<feature type="region of interest" description="Disordered" evidence="1">
    <location>
        <begin position="45"/>
        <end position="126"/>
    </location>
</feature>
<feature type="transmembrane region" description="Helical" evidence="2">
    <location>
        <begin position="18"/>
        <end position="39"/>
    </location>
</feature>
<keyword evidence="4" id="KW-1185">Reference proteome</keyword>
<feature type="compositionally biased region" description="Low complexity" evidence="1">
    <location>
        <begin position="45"/>
        <end position="55"/>
    </location>
</feature>
<name>A0ABQ4EMK7_9ACTN</name>
<accession>A0ABQ4EMK7</accession>
<feature type="compositionally biased region" description="Low complexity" evidence="1">
    <location>
        <begin position="113"/>
        <end position="126"/>
    </location>
</feature>
<keyword evidence="2" id="KW-0812">Transmembrane</keyword>